<accession>A0A291Q2P0</accession>
<reference evidence="3 4" key="1">
    <citation type="submission" date="2017-08" db="EMBL/GenBank/DDBJ databases">
        <title>Complete Genome Sequence of Streptomyces formicae KY5, the formicamycin producer.</title>
        <authorList>
            <person name="Holmes N.A."/>
            <person name="Devine R."/>
            <person name="Qin Z."/>
            <person name="Seipke R.F."/>
            <person name="Wilkinson B."/>
            <person name="Hutchings M.I."/>
        </authorList>
    </citation>
    <scope>NUCLEOTIDE SEQUENCE [LARGE SCALE GENOMIC DNA]</scope>
    <source>
        <strain evidence="3 4">KY5</strain>
    </source>
</reference>
<evidence type="ECO:0000256" key="2">
    <source>
        <dbReference type="RuleBase" id="RU000461"/>
    </source>
</evidence>
<dbReference type="Pfam" id="PF00067">
    <property type="entry name" value="p450"/>
    <property type="match status" value="1"/>
</dbReference>
<organism evidence="3 4">
    <name type="scientific">Streptomyces formicae</name>
    <dbReference type="NCBI Taxonomy" id="1616117"/>
    <lineage>
        <taxon>Bacteria</taxon>
        <taxon>Bacillati</taxon>
        <taxon>Actinomycetota</taxon>
        <taxon>Actinomycetes</taxon>
        <taxon>Kitasatosporales</taxon>
        <taxon>Streptomycetaceae</taxon>
        <taxon>Streptomyces</taxon>
    </lineage>
</organism>
<dbReference type="AlphaFoldDB" id="A0A291Q2P0"/>
<dbReference type="Proteomes" id="UP000221011">
    <property type="component" value="Chromosome"/>
</dbReference>
<dbReference type="RefSeq" id="WP_098240819.1">
    <property type="nucleotide sequence ID" value="NZ_CP022685.1"/>
</dbReference>
<keyword evidence="2" id="KW-0349">Heme</keyword>
<dbReference type="PROSITE" id="PS00086">
    <property type="entry name" value="CYTOCHROME_P450"/>
    <property type="match status" value="1"/>
</dbReference>
<protein>
    <submittedName>
        <fullName evidence="3">Putative cytochrome P450 hydroxylase</fullName>
    </submittedName>
</protein>
<dbReference type="InterPro" id="IPR036396">
    <property type="entry name" value="Cyt_P450_sf"/>
</dbReference>
<dbReference type="GO" id="GO:0004497">
    <property type="term" value="F:monooxygenase activity"/>
    <property type="evidence" value="ECO:0007669"/>
    <property type="project" value="UniProtKB-KW"/>
</dbReference>
<evidence type="ECO:0000256" key="1">
    <source>
        <dbReference type="ARBA" id="ARBA00010617"/>
    </source>
</evidence>
<name>A0A291Q2P0_9ACTN</name>
<sequence length="421" mass="46545">MTVPPAEVNLADPALYTEGDPYAAWRALRAHAPVSWQQVSDALGFWSVTRYADVERVLADHASFTSERGTLLSLLGRSDPAAGRQMAVTDPPRHDRMRAPLHRALRLRSAEAHTEQIRAGIRELLPDVPPGEERTFDFAAACAQLPLVVLGPLLGLPARDRPRLVRLAMMCAAEDDPEHRLPGGSEATLERGHRELFAYFADLVRERRRGTHHDHPERPHEEPGDLVDVLLAMEVDGARLTPGEVLSNCYSLLLGASVTLAHVPSAAVFELSRTGRYADWADRPDLLDSGVEEALRRASPARHFMRHARRPVVLAGVPLAEGDPVVAWLGSANHDEAVFHRPDVFDPGRRRNRHLAFGAGPHYCAGAGIARVTLRLFFAELFARYAGIEVTGEPRRARSTFLSGITHLPVRVRPRQKEVAR</sequence>
<dbReference type="PANTHER" id="PTHR46696:SF1">
    <property type="entry name" value="CYTOCHROME P450 YJIB-RELATED"/>
    <property type="match status" value="1"/>
</dbReference>
<proteinExistence type="inferred from homology"/>
<dbReference type="PRINTS" id="PR00359">
    <property type="entry name" value="BP450"/>
</dbReference>
<evidence type="ECO:0000313" key="4">
    <source>
        <dbReference type="Proteomes" id="UP000221011"/>
    </source>
</evidence>
<dbReference type="KEGG" id="sfk:KY5_0739c"/>
<dbReference type="EMBL" id="CP022685">
    <property type="protein sequence ID" value="ATL25757.1"/>
    <property type="molecule type" value="Genomic_DNA"/>
</dbReference>
<dbReference type="InterPro" id="IPR017972">
    <property type="entry name" value="Cyt_P450_CS"/>
</dbReference>
<dbReference type="Gene3D" id="1.10.630.10">
    <property type="entry name" value="Cytochrome P450"/>
    <property type="match status" value="1"/>
</dbReference>
<dbReference type="GO" id="GO:0016705">
    <property type="term" value="F:oxidoreductase activity, acting on paired donors, with incorporation or reduction of molecular oxygen"/>
    <property type="evidence" value="ECO:0007669"/>
    <property type="project" value="InterPro"/>
</dbReference>
<keyword evidence="2" id="KW-0560">Oxidoreductase</keyword>
<evidence type="ECO:0000313" key="3">
    <source>
        <dbReference type="EMBL" id="ATL25757.1"/>
    </source>
</evidence>
<dbReference type="InterPro" id="IPR002397">
    <property type="entry name" value="Cyt_P450_B"/>
</dbReference>
<dbReference type="GO" id="GO:0020037">
    <property type="term" value="F:heme binding"/>
    <property type="evidence" value="ECO:0007669"/>
    <property type="project" value="InterPro"/>
</dbReference>
<dbReference type="GO" id="GO:0005506">
    <property type="term" value="F:iron ion binding"/>
    <property type="evidence" value="ECO:0007669"/>
    <property type="project" value="InterPro"/>
</dbReference>
<dbReference type="PANTHER" id="PTHR46696">
    <property type="entry name" value="P450, PUTATIVE (EUROFUNG)-RELATED"/>
    <property type="match status" value="1"/>
</dbReference>
<keyword evidence="4" id="KW-1185">Reference proteome</keyword>
<comment type="similarity">
    <text evidence="1 2">Belongs to the cytochrome P450 family.</text>
</comment>
<dbReference type="InterPro" id="IPR001128">
    <property type="entry name" value="Cyt_P450"/>
</dbReference>
<keyword evidence="2" id="KW-0479">Metal-binding</keyword>
<gene>
    <name evidence="3" type="ORF">KY5_0739c</name>
</gene>
<dbReference type="SUPFAM" id="SSF48264">
    <property type="entry name" value="Cytochrome P450"/>
    <property type="match status" value="1"/>
</dbReference>
<keyword evidence="2" id="KW-0503">Monooxygenase</keyword>
<keyword evidence="2" id="KW-0408">Iron</keyword>